<feature type="region of interest" description="Disordered" evidence="1">
    <location>
        <begin position="108"/>
        <end position="131"/>
    </location>
</feature>
<dbReference type="PANTHER" id="PTHR34193">
    <property type="entry name" value="OS11G0199801 PROTEIN"/>
    <property type="match status" value="1"/>
</dbReference>
<evidence type="ECO:0000256" key="1">
    <source>
        <dbReference type="SAM" id="MobiDB-lite"/>
    </source>
</evidence>
<accession>A0A8K0HWP2</accession>
<feature type="compositionally biased region" description="Basic and acidic residues" evidence="1">
    <location>
        <begin position="61"/>
        <end position="75"/>
    </location>
</feature>
<dbReference type="EMBL" id="CM017872">
    <property type="protein sequence ID" value="KAG1328131.1"/>
    <property type="molecule type" value="Genomic_DNA"/>
</dbReference>
<dbReference type="PANTHER" id="PTHR34193:SF18">
    <property type="entry name" value="OS11G0199801 PROTEIN"/>
    <property type="match status" value="1"/>
</dbReference>
<organism evidence="2 3">
    <name type="scientific">Cocos nucifera</name>
    <name type="common">Coconut palm</name>
    <dbReference type="NCBI Taxonomy" id="13894"/>
    <lineage>
        <taxon>Eukaryota</taxon>
        <taxon>Viridiplantae</taxon>
        <taxon>Streptophyta</taxon>
        <taxon>Embryophyta</taxon>
        <taxon>Tracheophyta</taxon>
        <taxon>Spermatophyta</taxon>
        <taxon>Magnoliopsida</taxon>
        <taxon>Liliopsida</taxon>
        <taxon>Arecaceae</taxon>
        <taxon>Arecoideae</taxon>
        <taxon>Cocoseae</taxon>
        <taxon>Attaleinae</taxon>
        <taxon>Cocos</taxon>
    </lineage>
</organism>
<feature type="compositionally biased region" description="Basic and acidic residues" evidence="1">
    <location>
        <begin position="14"/>
        <end position="24"/>
    </location>
</feature>
<reference evidence="2" key="1">
    <citation type="journal article" date="2017" name="Gigascience">
        <title>The genome draft of coconut (Cocos nucifera).</title>
        <authorList>
            <person name="Xiao Y."/>
            <person name="Xu P."/>
            <person name="Fan H."/>
            <person name="Baudouin L."/>
            <person name="Xia W."/>
            <person name="Bocs S."/>
            <person name="Xu J."/>
            <person name="Li Q."/>
            <person name="Guo A."/>
            <person name="Zhou L."/>
            <person name="Li J."/>
            <person name="Wu Y."/>
            <person name="Ma Z."/>
            <person name="Armero A."/>
            <person name="Issali A.E."/>
            <person name="Liu N."/>
            <person name="Peng M."/>
            <person name="Yang Y."/>
        </authorList>
    </citation>
    <scope>NUCLEOTIDE SEQUENCE</scope>
    <source>
        <tissue evidence="2">Spear leaf of Hainan Tall coconut</tissue>
    </source>
</reference>
<keyword evidence="3" id="KW-1185">Reference proteome</keyword>
<sequence>MEDYSDYQKHHRSESREQADARHRQEMLNMVNNMSDSTFEVSLRYLMELPKIGNSIQETPGKGKEDKFLSVEEQKKAKKGMKRGSRSESMDNGAFLLKVFSPVFLGGRRKSSVTSDSSLPKPMLTDGEKGMLEKNTAGKWWKENELGYLSENSGTNSRRR</sequence>
<proteinExistence type="predicted"/>
<gene>
    <name evidence="2" type="ORF">COCNU_01G020650</name>
</gene>
<comment type="caution">
    <text evidence="2">The sequence shown here is derived from an EMBL/GenBank/DDBJ whole genome shotgun (WGS) entry which is preliminary data.</text>
</comment>
<dbReference type="OrthoDB" id="750775at2759"/>
<reference evidence="2" key="2">
    <citation type="submission" date="2019-07" db="EMBL/GenBank/DDBJ databases">
        <authorList>
            <person name="Yang Y."/>
            <person name="Bocs S."/>
            <person name="Baudouin L."/>
        </authorList>
    </citation>
    <scope>NUCLEOTIDE SEQUENCE</scope>
    <source>
        <tissue evidence="2">Spear leaf of Hainan Tall coconut</tissue>
    </source>
</reference>
<protein>
    <submittedName>
        <fullName evidence="2">Putative Calumenin-A</fullName>
    </submittedName>
</protein>
<feature type="region of interest" description="Disordered" evidence="1">
    <location>
        <begin position="54"/>
        <end position="88"/>
    </location>
</feature>
<evidence type="ECO:0000313" key="3">
    <source>
        <dbReference type="Proteomes" id="UP000797356"/>
    </source>
</evidence>
<feature type="region of interest" description="Disordered" evidence="1">
    <location>
        <begin position="1"/>
        <end position="24"/>
    </location>
</feature>
<evidence type="ECO:0000313" key="2">
    <source>
        <dbReference type="EMBL" id="KAG1328131.1"/>
    </source>
</evidence>
<name>A0A8K0HWP2_COCNU</name>
<dbReference type="Proteomes" id="UP000797356">
    <property type="component" value="Chromosome 1"/>
</dbReference>
<dbReference type="AlphaFoldDB" id="A0A8K0HWP2"/>